<dbReference type="RefSeq" id="WP_271333874.1">
    <property type="nucleotide sequence ID" value="NZ_JAMZNK010000001.1"/>
</dbReference>
<gene>
    <name evidence="1" type="ORF">NJT12_00035</name>
</gene>
<dbReference type="EMBL" id="JAMZNK010000001">
    <property type="protein sequence ID" value="MDA6067990.1"/>
    <property type="molecule type" value="Genomic_DNA"/>
</dbReference>
<keyword evidence="2" id="KW-1185">Reference proteome</keyword>
<sequence length="69" mass="7634">MALNKNVLKQDIKGIITEMRTREDNSDDEFAERLATVIDKYVKTATITYQSGLTAPNGPVTGSFQGKLE</sequence>
<evidence type="ECO:0000313" key="2">
    <source>
        <dbReference type="Proteomes" id="UP001212170"/>
    </source>
</evidence>
<reference evidence="1 2" key="1">
    <citation type="journal article" date="2023" name="Chemosphere">
        <title>Whole genome analysis of Flavobacterium aziz-sancarii sp. nov., isolated from Ardley Island (Antarctica), revealed a rich resistome and bioremediation potential.</title>
        <authorList>
            <person name="Otur C."/>
            <person name="Okay S."/>
            <person name="Kurt-Kizildogan A."/>
        </authorList>
    </citation>
    <scope>NUCLEOTIDE SEQUENCE [LARGE SCALE GENOMIC DNA]</scope>
    <source>
        <strain evidence="1 2">AC</strain>
    </source>
</reference>
<protein>
    <submittedName>
        <fullName evidence="1">Uncharacterized protein</fullName>
    </submittedName>
</protein>
<organism evidence="1 2">
    <name type="scientific">Flavobacterium azizsancarii</name>
    <dbReference type="NCBI Taxonomy" id="2961580"/>
    <lineage>
        <taxon>Bacteria</taxon>
        <taxon>Pseudomonadati</taxon>
        <taxon>Bacteroidota</taxon>
        <taxon>Flavobacteriia</taxon>
        <taxon>Flavobacteriales</taxon>
        <taxon>Flavobacteriaceae</taxon>
        <taxon>Flavobacterium</taxon>
    </lineage>
</organism>
<evidence type="ECO:0000313" key="1">
    <source>
        <dbReference type="EMBL" id="MDA6067990.1"/>
    </source>
</evidence>
<comment type="caution">
    <text evidence="1">The sequence shown here is derived from an EMBL/GenBank/DDBJ whole genome shotgun (WGS) entry which is preliminary data.</text>
</comment>
<accession>A0ABT4W7B1</accession>
<name>A0ABT4W7B1_9FLAO</name>
<dbReference type="Proteomes" id="UP001212170">
    <property type="component" value="Unassembled WGS sequence"/>
</dbReference>
<proteinExistence type="predicted"/>